<accession>A0A8S9ZCZ0</accession>
<evidence type="ECO:0000313" key="2">
    <source>
        <dbReference type="Proteomes" id="UP000605970"/>
    </source>
</evidence>
<evidence type="ECO:0000313" key="1">
    <source>
        <dbReference type="EMBL" id="KAF7623352.1"/>
    </source>
</evidence>
<dbReference type="AlphaFoldDB" id="A0A8S9ZCZ0"/>
<protein>
    <submittedName>
        <fullName evidence="1">Uncharacterized protein</fullName>
    </submittedName>
</protein>
<dbReference type="EMBL" id="JABEBT010000273">
    <property type="protein sequence ID" value="KAF7623352.1"/>
    <property type="molecule type" value="Genomic_DNA"/>
</dbReference>
<gene>
    <name evidence="1" type="ORF">Mgra_00010308</name>
</gene>
<dbReference type="Proteomes" id="UP000605970">
    <property type="component" value="Unassembled WGS sequence"/>
</dbReference>
<reference evidence="1" key="1">
    <citation type="journal article" date="2020" name="Ecol. Evol.">
        <title>Genome structure and content of the rice root-knot nematode (Meloidogyne graminicola).</title>
        <authorList>
            <person name="Phan N.T."/>
            <person name="Danchin E.G.J."/>
            <person name="Klopp C."/>
            <person name="Perfus-Barbeoch L."/>
            <person name="Kozlowski D.K."/>
            <person name="Koutsovoulos G.D."/>
            <person name="Lopez-Roques C."/>
            <person name="Bouchez O."/>
            <person name="Zahm M."/>
            <person name="Besnard G."/>
            <person name="Bellafiore S."/>
        </authorList>
    </citation>
    <scope>NUCLEOTIDE SEQUENCE</scope>
    <source>
        <strain evidence="1">VN-18</strain>
    </source>
</reference>
<proteinExistence type="predicted"/>
<comment type="caution">
    <text evidence="1">The sequence shown here is derived from an EMBL/GenBank/DDBJ whole genome shotgun (WGS) entry which is preliminary data.</text>
</comment>
<keyword evidence="2" id="KW-1185">Reference proteome</keyword>
<organism evidence="1 2">
    <name type="scientific">Meloidogyne graminicola</name>
    <dbReference type="NCBI Taxonomy" id="189291"/>
    <lineage>
        <taxon>Eukaryota</taxon>
        <taxon>Metazoa</taxon>
        <taxon>Ecdysozoa</taxon>
        <taxon>Nematoda</taxon>
        <taxon>Chromadorea</taxon>
        <taxon>Rhabditida</taxon>
        <taxon>Tylenchina</taxon>
        <taxon>Tylenchomorpha</taxon>
        <taxon>Tylenchoidea</taxon>
        <taxon>Meloidogynidae</taxon>
        <taxon>Meloidogyninae</taxon>
        <taxon>Meloidogyne</taxon>
    </lineage>
</organism>
<name>A0A8S9ZCZ0_9BILA</name>
<sequence>MKSLFKFGHKLFKILQWRCYAKQRSNGKMIERARRGIDRNTLVTPYACPIYKQADGEHYGNMVYTEIHGQRFV</sequence>